<dbReference type="Proteomes" id="UP000306102">
    <property type="component" value="Unassembled WGS sequence"/>
</dbReference>
<sequence>MENEVIEFDIGVGGGGGGGGAASGDEALDGDHHALDEEMADMMEIRQIIVLGITPGASLSNCLSRVDHFGLSCISANWHQDDMDKKIHDLTHELDCANRKCDVYRANLISVLRDIEDHKQQLSVKVQNIKLSMKDDGL</sequence>
<evidence type="ECO:0000313" key="1">
    <source>
        <dbReference type="EMBL" id="THF97454.1"/>
    </source>
</evidence>
<name>A0A4S4D522_CAMSN</name>
<evidence type="ECO:0000313" key="2">
    <source>
        <dbReference type="Proteomes" id="UP000306102"/>
    </source>
</evidence>
<protein>
    <submittedName>
        <fullName evidence="1">Uncharacterized protein</fullName>
    </submittedName>
</protein>
<comment type="caution">
    <text evidence="1">The sequence shown here is derived from an EMBL/GenBank/DDBJ whole genome shotgun (WGS) entry which is preliminary data.</text>
</comment>
<organism evidence="1 2">
    <name type="scientific">Camellia sinensis var. sinensis</name>
    <name type="common">China tea</name>
    <dbReference type="NCBI Taxonomy" id="542762"/>
    <lineage>
        <taxon>Eukaryota</taxon>
        <taxon>Viridiplantae</taxon>
        <taxon>Streptophyta</taxon>
        <taxon>Embryophyta</taxon>
        <taxon>Tracheophyta</taxon>
        <taxon>Spermatophyta</taxon>
        <taxon>Magnoliopsida</taxon>
        <taxon>eudicotyledons</taxon>
        <taxon>Gunneridae</taxon>
        <taxon>Pentapetalae</taxon>
        <taxon>asterids</taxon>
        <taxon>Ericales</taxon>
        <taxon>Theaceae</taxon>
        <taxon>Camellia</taxon>
    </lineage>
</organism>
<reference evidence="1 2" key="1">
    <citation type="journal article" date="2018" name="Proc. Natl. Acad. Sci. U.S.A.">
        <title>Draft genome sequence of Camellia sinensis var. sinensis provides insights into the evolution of the tea genome and tea quality.</title>
        <authorList>
            <person name="Wei C."/>
            <person name="Yang H."/>
            <person name="Wang S."/>
            <person name="Zhao J."/>
            <person name="Liu C."/>
            <person name="Gao L."/>
            <person name="Xia E."/>
            <person name="Lu Y."/>
            <person name="Tai Y."/>
            <person name="She G."/>
            <person name="Sun J."/>
            <person name="Cao H."/>
            <person name="Tong W."/>
            <person name="Gao Q."/>
            <person name="Li Y."/>
            <person name="Deng W."/>
            <person name="Jiang X."/>
            <person name="Wang W."/>
            <person name="Chen Q."/>
            <person name="Zhang S."/>
            <person name="Li H."/>
            <person name="Wu J."/>
            <person name="Wang P."/>
            <person name="Li P."/>
            <person name="Shi C."/>
            <person name="Zheng F."/>
            <person name="Jian J."/>
            <person name="Huang B."/>
            <person name="Shan D."/>
            <person name="Shi M."/>
            <person name="Fang C."/>
            <person name="Yue Y."/>
            <person name="Li F."/>
            <person name="Li D."/>
            <person name="Wei S."/>
            <person name="Han B."/>
            <person name="Jiang C."/>
            <person name="Yin Y."/>
            <person name="Xia T."/>
            <person name="Zhang Z."/>
            <person name="Bennetzen J.L."/>
            <person name="Zhao S."/>
            <person name="Wan X."/>
        </authorList>
    </citation>
    <scope>NUCLEOTIDE SEQUENCE [LARGE SCALE GENOMIC DNA]</scope>
    <source>
        <strain evidence="2">cv. Shuchazao</strain>
        <tissue evidence="1">Leaf</tissue>
    </source>
</reference>
<keyword evidence="2" id="KW-1185">Reference proteome</keyword>
<dbReference type="STRING" id="542762.A0A4S4D522"/>
<dbReference type="EMBL" id="SDRB02012532">
    <property type="protein sequence ID" value="THF97454.1"/>
    <property type="molecule type" value="Genomic_DNA"/>
</dbReference>
<accession>A0A4S4D522</accession>
<proteinExistence type="predicted"/>
<dbReference type="AlphaFoldDB" id="A0A4S4D522"/>
<gene>
    <name evidence="1" type="ORF">TEA_003732</name>
</gene>